<protein>
    <submittedName>
        <fullName evidence="12">Uncharacterized protein</fullName>
    </submittedName>
</protein>
<feature type="non-terminal residue" evidence="12">
    <location>
        <position position="547"/>
    </location>
</feature>
<evidence type="ECO:0000256" key="9">
    <source>
        <dbReference type="SAM" id="SignalP"/>
    </source>
</evidence>
<evidence type="ECO:0000256" key="8">
    <source>
        <dbReference type="SAM" id="Phobius"/>
    </source>
</evidence>
<keyword evidence="13" id="KW-1185">Reference proteome</keyword>
<sequence length="547" mass="59362">MQWWQTVLQLSLLASTAIPSVAAASWGFTDATVSVQTKGAGVAAGLKENIVSNKPLAKPVSLGSADTLKVALTVQEGKSAQRAHQVFLLLQDRESGLDISYPFSVKDSGKSRVELARKDLPIQFLSASEPLDARILIGSFGSSQAYNEAAFQLSLARAPDEPVPTLEVLRYGKLPEIHHVFKNDAQSPPIVITLAFVAMVLATLPVLGGAWLFLGANINHLPTALKSAPVAHAVFLGSLVAIEGIFFLYYTSWTLFQILPAVAVVSTVAFISGSRALGEVQGRRLAGLRRNKSGTIVLHLTSHARGSPISASLISAVKRSSKNTLRDHKYQELSDRIHRKMGTTASKPARSAAQAVSRRQYPKQPTVPRPPHKRKAQQHQHRPLRHQTPENQSLLLPRQGDNNTGLENKHQPSNHHVCLDPTNQPPIDLDGRDPDFAASLRSIGPVTPVPTFSHSSTFGQPPPQLAGKTVFPPASNPALLVVTARQRITKEAEQEVEAVGRGSFVGREYLDAFTIRQILSMRDKQGLGPEEIERVLRLKRGVVGRLG</sequence>
<keyword evidence="2 8" id="KW-0812">Transmembrane</keyword>
<dbReference type="AlphaFoldDB" id="A0A0F8XR24"/>
<feature type="compositionally biased region" description="Polar residues" evidence="7">
    <location>
        <begin position="389"/>
        <end position="406"/>
    </location>
</feature>
<evidence type="ECO:0000256" key="6">
    <source>
        <dbReference type="ARBA" id="ARBA00023136"/>
    </source>
</evidence>
<evidence type="ECO:0000313" key="13">
    <source>
        <dbReference type="Proteomes" id="UP000034947"/>
    </source>
</evidence>
<feature type="transmembrane region" description="Helical" evidence="8">
    <location>
        <begin position="256"/>
        <end position="277"/>
    </location>
</feature>
<dbReference type="VEuPathDB" id="FungiDB:P175DRAFT_0497220"/>
<dbReference type="GO" id="GO:0008250">
    <property type="term" value="C:oligosaccharyltransferase complex"/>
    <property type="evidence" value="ECO:0007669"/>
    <property type="project" value="InterPro"/>
</dbReference>
<evidence type="ECO:0000256" key="4">
    <source>
        <dbReference type="ARBA" id="ARBA00022824"/>
    </source>
</evidence>
<dbReference type="Pfam" id="PF22943">
    <property type="entry name" value="HTH_68"/>
    <property type="match status" value="1"/>
</dbReference>
<dbReference type="UniPathway" id="UPA00378"/>
<dbReference type="Pfam" id="PF25147">
    <property type="entry name" value="Ribophorin_II_C"/>
    <property type="match status" value="1"/>
</dbReference>
<feature type="compositionally biased region" description="Basic and acidic residues" evidence="7">
    <location>
        <begin position="324"/>
        <end position="336"/>
    </location>
</feature>
<keyword evidence="5 8" id="KW-1133">Transmembrane helix</keyword>
<feature type="compositionally biased region" description="Basic residues" evidence="7">
    <location>
        <begin position="370"/>
        <end position="385"/>
    </location>
</feature>
<dbReference type="InterPro" id="IPR008814">
    <property type="entry name" value="Swp1"/>
</dbReference>
<proteinExistence type="predicted"/>
<evidence type="ECO:0000259" key="10">
    <source>
        <dbReference type="Pfam" id="PF22943"/>
    </source>
</evidence>
<comment type="caution">
    <text evidence="12">The sequence shown here is derived from an EMBL/GenBank/DDBJ whole genome shotgun (WGS) entry which is preliminary data.</text>
</comment>
<evidence type="ECO:0000256" key="7">
    <source>
        <dbReference type="SAM" id="MobiDB-lite"/>
    </source>
</evidence>
<feature type="domain" description="Ribophorin II C-terminal" evidence="11">
    <location>
        <begin position="181"/>
        <end position="284"/>
    </location>
</feature>
<comment type="subcellular location">
    <subcellularLocation>
        <location evidence="1">Endoplasmic reticulum membrane</location>
        <topology evidence="1">Multi-pass membrane protein</topology>
    </subcellularLocation>
</comment>
<feature type="signal peptide" evidence="9">
    <location>
        <begin position="1"/>
        <end position="23"/>
    </location>
</feature>
<accession>A0A0F8XR24</accession>
<feature type="region of interest" description="Disordered" evidence="7">
    <location>
        <begin position="320"/>
        <end position="431"/>
    </location>
</feature>
<feature type="chain" id="PRO_5044211002" evidence="9">
    <location>
        <begin position="24"/>
        <end position="547"/>
    </location>
</feature>
<dbReference type="Proteomes" id="UP000034947">
    <property type="component" value="Unassembled WGS sequence"/>
</dbReference>
<keyword evidence="4" id="KW-0256">Endoplasmic reticulum</keyword>
<dbReference type="OrthoDB" id="432292at2759"/>
<feature type="domain" description="Helix-turn-helix" evidence="10">
    <location>
        <begin position="509"/>
        <end position="547"/>
    </location>
</feature>
<feature type="transmembrane region" description="Helical" evidence="8">
    <location>
        <begin position="190"/>
        <end position="218"/>
    </location>
</feature>
<organism evidence="12 13">
    <name type="scientific">Aspergillus ochraceoroseus</name>
    <dbReference type="NCBI Taxonomy" id="138278"/>
    <lineage>
        <taxon>Eukaryota</taxon>
        <taxon>Fungi</taxon>
        <taxon>Dikarya</taxon>
        <taxon>Ascomycota</taxon>
        <taxon>Pezizomycotina</taxon>
        <taxon>Eurotiomycetes</taxon>
        <taxon>Eurotiomycetidae</taxon>
        <taxon>Eurotiales</taxon>
        <taxon>Aspergillaceae</taxon>
        <taxon>Aspergillus</taxon>
        <taxon>Aspergillus subgen. Nidulantes</taxon>
    </lineage>
</organism>
<dbReference type="GO" id="GO:0006487">
    <property type="term" value="P:protein N-linked glycosylation"/>
    <property type="evidence" value="ECO:0007669"/>
    <property type="project" value="TreeGrafter"/>
</dbReference>
<evidence type="ECO:0000259" key="11">
    <source>
        <dbReference type="Pfam" id="PF25147"/>
    </source>
</evidence>
<evidence type="ECO:0000256" key="1">
    <source>
        <dbReference type="ARBA" id="ARBA00004477"/>
    </source>
</evidence>
<dbReference type="EMBL" id="JYKN01000054">
    <property type="protein sequence ID" value="KKK25977.1"/>
    <property type="molecule type" value="Genomic_DNA"/>
</dbReference>
<gene>
    <name evidence="12" type="ORF">AOCH_006293</name>
</gene>
<reference evidence="12 13" key="1">
    <citation type="submission" date="2015-02" db="EMBL/GenBank/DDBJ databases">
        <title>Draft Genome Sequences of Two Closely-Related Aflatoxigenic Aspergillus Species Obtained from the Cote d'Ivoire.</title>
        <authorList>
            <person name="Moore G.G."/>
            <person name="Beltz S.B."/>
            <person name="Mack B.M."/>
        </authorList>
    </citation>
    <scope>NUCLEOTIDE SEQUENCE [LARGE SCALE GENOMIC DNA]</scope>
    <source>
        <strain evidence="12 13">SRRC1432</strain>
    </source>
</reference>
<evidence type="ECO:0000256" key="3">
    <source>
        <dbReference type="ARBA" id="ARBA00022729"/>
    </source>
</evidence>
<feature type="transmembrane region" description="Helical" evidence="8">
    <location>
        <begin position="230"/>
        <end position="250"/>
    </location>
</feature>
<keyword evidence="6 8" id="KW-0472">Membrane</keyword>
<dbReference type="InterPro" id="IPR056790">
    <property type="entry name" value="Ribophorin_II_C"/>
</dbReference>
<evidence type="ECO:0000256" key="5">
    <source>
        <dbReference type="ARBA" id="ARBA00022989"/>
    </source>
</evidence>
<dbReference type="PANTHER" id="PTHR12640:SF0">
    <property type="entry name" value="DOLICHYL-DIPHOSPHOOLIGOSACCHARIDE--PROTEIN GLYCOSYLTRANSFERASE SUBUNIT 2"/>
    <property type="match status" value="1"/>
</dbReference>
<name>A0A0F8XR24_9EURO</name>
<evidence type="ECO:0000313" key="12">
    <source>
        <dbReference type="EMBL" id="KKK25977.1"/>
    </source>
</evidence>
<keyword evidence="3 9" id="KW-0732">Signal</keyword>
<dbReference type="InterPro" id="IPR054448">
    <property type="entry name" value="HTH_put_ascomycetes"/>
</dbReference>
<dbReference type="PANTHER" id="PTHR12640">
    <property type="entry name" value="RIBOPHORIN II"/>
    <property type="match status" value="1"/>
</dbReference>
<evidence type="ECO:0000256" key="2">
    <source>
        <dbReference type="ARBA" id="ARBA00022692"/>
    </source>
</evidence>
<feature type="compositionally biased region" description="Low complexity" evidence="7">
    <location>
        <begin position="349"/>
        <end position="359"/>
    </location>
</feature>